<evidence type="ECO:0000259" key="1">
    <source>
        <dbReference type="PROSITE" id="PS50887"/>
    </source>
</evidence>
<organism evidence="2 3">
    <name type="scientific">Lachnospira pectinoschiza</name>
    <dbReference type="NCBI Taxonomy" id="28052"/>
    <lineage>
        <taxon>Bacteria</taxon>
        <taxon>Bacillati</taxon>
        <taxon>Bacillota</taxon>
        <taxon>Clostridia</taxon>
        <taxon>Lachnospirales</taxon>
        <taxon>Lachnospiraceae</taxon>
        <taxon>Lachnospira</taxon>
    </lineage>
</organism>
<dbReference type="InterPro" id="IPR052155">
    <property type="entry name" value="Biofilm_reg_signaling"/>
</dbReference>
<name>A0A1G9SLI0_9FIRM</name>
<reference evidence="3" key="1">
    <citation type="submission" date="2016-10" db="EMBL/GenBank/DDBJ databases">
        <authorList>
            <person name="Varghese N."/>
            <person name="Submissions S."/>
        </authorList>
    </citation>
    <scope>NUCLEOTIDE SEQUENCE [LARGE SCALE GENOMIC DNA]</scope>
    <source>
        <strain evidence="3">M83</strain>
    </source>
</reference>
<dbReference type="InterPro" id="IPR035965">
    <property type="entry name" value="PAS-like_dom_sf"/>
</dbReference>
<dbReference type="Gene3D" id="3.30.70.270">
    <property type="match status" value="1"/>
</dbReference>
<dbReference type="SUPFAM" id="SSF55073">
    <property type="entry name" value="Nucleotide cyclase"/>
    <property type="match status" value="1"/>
</dbReference>
<accession>A0A1G9SLI0</accession>
<dbReference type="CDD" id="cd00130">
    <property type="entry name" value="PAS"/>
    <property type="match status" value="1"/>
</dbReference>
<dbReference type="OrthoDB" id="9804955at2"/>
<protein>
    <submittedName>
        <fullName evidence="2">Diguanylate cyclase (GGDEF) domain-containing protein</fullName>
    </submittedName>
</protein>
<dbReference type="RefSeq" id="WP_074520350.1">
    <property type="nucleotide sequence ID" value="NZ_FNHZ01000001.1"/>
</dbReference>
<keyword evidence="3" id="KW-1185">Reference proteome</keyword>
<proteinExistence type="predicted"/>
<dbReference type="InterPro" id="IPR000160">
    <property type="entry name" value="GGDEF_dom"/>
</dbReference>
<dbReference type="PANTHER" id="PTHR44757">
    <property type="entry name" value="DIGUANYLATE CYCLASE DGCP"/>
    <property type="match status" value="1"/>
</dbReference>
<dbReference type="EMBL" id="FNHZ01000001">
    <property type="protein sequence ID" value="SDM36167.1"/>
    <property type="molecule type" value="Genomic_DNA"/>
</dbReference>
<dbReference type="InterPro" id="IPR043128">
    <property type="entry name" value="Rev_trsase/Diguanyl_cyclase"/>
</dbReference>
<dbReference type="SUPFAM" id="SSF55785">
    <property type="entry name" value="PYP-like sensor domain (PAS domain)"/>
    <property type="match status" value="1"/>
</dbReference>
<gene>
    <name evidence="2" type="ORF">SAMN05216544_0009</name>
</gene>
<evidence type="ECO:0000313" key="2">
    <source>
        <dbReference type="EMBL" id="SDM36167.1"/>
    </source>
</evidence>
<dbReference type="InterPro" id="IPR029787">
    <property type="entry name" value="Nucleotide_cyclase"/>
</dbReference>
<dbReference type="Proteomes" id="UP000187651">
    <property type="component" value="Unassembled WGS sequence"/>
</dbReference>
<dbReference type="CDD" id="cd01949">
    <property type="entry name" value="GGDEF"/>
    <property type="match status" value="1"/>
</dbReference>
<dbReference type="AlphaFoldDB" id="A0A1G9SLI0"/>
<dbReference type="NCBIfam" id="TIGR00254">
    <property type="entry name" value="GGDEF"/>
    <property type="match status" value="1"/>
</dbReference>
<dbReference type="PANTHER" id="PTHR44757:SF2">
    <property type="entry name" value="BIOFILM ARCHITECTURE MAINTENANCE PROTEIN MBAA"/>
    <property type="match status" value="1"/>
</dbReference>
<sequence>MGYNEKDEFYLLAEEDAITGLLNRRGGEEEINDYIKEHPDEKCAYIIFECDKFKNVKDTFGHKVSDKIITESADEISKYFLDKGIVLRMDSDEFVVFYINTDKEEVKEKLDKFIEDQKPARMINGRMIPFTFSVGVTMYPDHGKNFAELLEKADIALYDAKYRGRARYTFYEKGFINAHQNQLMFGLEEFSKSLPGGFFVYEAKGDEKILYANQSMVELFKCDDMNDFRKYIGNSFKGIVHPDEYEKVLKEINTQQGKSDNHGNLDYIRYKIKCKDGTEKVVDDFGHLVNDPTFGMIYYVFLLDVDEHIANR</sequence>
<dbReference type="Pfam" id="PF00990">
    <property type="entry name" value="GGDEF"/>
    <property type="match status" value="1"/>
</dbReference>
<feature type="domain" description="GGDEF" evidence="1">
    <location>
        <begin position="41"/>
        <end position="173"/>
    </location>
</feature>
<dbReference type="SMART" id="SM00267">
    <property type="entry name" value="GGDEF"/>
    <property type="match status" value="1"/>
</dbReference>
<evidence type="ECO:0000313" key="3">
    <source>
        <dbReference type="Proteomes" id="UP000187651"/>
    </source>
</evidence>
<dbReference type="PROSITE" id="PS50887">
    <property type="entry name" value="GGDEF"/>
    <property type="match status" value="1"/>
</dbReference>
<dbReference type="Gene3D" id="3.30.450.20">
    <property type="entry name" value="PAS domain"/>
    <property type="match status" value="1"/>
</dbReference>
<dbReference type="InterPro" id="IPR000014">
    <property type="entry name" value="PAS"/>
</dbReference>